<feature type="compositionally biased region" description="Polar residues" evidence="1">
    <location>
        <begin position="55"/>
        <end position="64"/>
    </location>
</feature>
<organism evidence="2 3">
    <name type="scientific">Streptomyces endophyticus</name>
    <dbReference type="NCBI Taxonomy" id="714166"/>
    <lineage>
        <taxon>Bacteria</taxon>
        <taxon>Bacillati</taxon>
        <taxon>Actinomycetota</taxon>
        <taxon>Actinomycetes</taxon>
        <taxon>Kitasatosporales</taxon>
        <taxon>Streptomycetaceae</taxon>
        <taxon>Streptomyces</taxon>
    </lineage>
</organism>
<proteinExistence type="predicted"/>
<gene>
    <name evidence="2" type="ORF">OKJ99_34380</name>
</gene>
<dbReference type="InterPro" id="IPR047676">
    <property type="entry name" value="FxLYD_dom"/>
</dbReference>
<dbReference type="NCBIfam" id="NF038353">
    <property type="entry name" value="FxLYD_dom"/>
    <property type="match status" value="1"/>
</dbReference>
<evidence type="ECO:0000256" key="1">
    <source>
        <dbReference type="SAM" id="MobiDB-lite"/>
    </source>
</evidence>
<evidence type="ECO:0000313" key="3">
    <source>
        <dbReference type="Proteomes" id="UP001354931"/>
    </source>
</evidence>
<dbReference type="EMBL" id="JAOZYC010000166">
    <property type="protein sequence ID" value="MEB8342595.1"/>
    <property type="molecule type" value="Genomic_DNA"/>
</dbReference>
<comment type="caution">
    <text evidence="2">The sequence shown here is derived from an EMBL/GenBank/DDBJ whole genome shotgun (WGS) entry which is preliminary data.</text>
</comment>
<dbReference type="RefSeq" id="WP_326022138.1">
    <property type="nucleotide sequence ID" value="NZ_JAOZYC010000166.1"/>
</dbReference>
<sequence length="156" mass="15701">MGMGKKVVLGGVGTLAAVGIMSAVVSGGGDAEAEGKKDSSASSNSSAGKKSDDSPLTSSTNQKNAPKDDIKLGDVTVDEVGWASVPVTITNHSSDTSDYTVEIEFLDAGGQRVDTATVMETKVAPGQVVNADGQGLKGVPADVTAKVISVDRYASL</sequence>
<dbReference type="Proteomes" id="UP001354931">
    <property type="component" value="Unassembled WGS sequence"/>
</dbReference>
<feature type="region of interest" description="Disordered" evidence="1">
    <location>
        <begin position="27"/>
        <end position="72"/>
    </location>
</feature>
<reference evidence="2 3" key="1">
    <citation type="submission" date="2022-10" db="EMBL/GenBank/DDBJ databases">
        <authorList>
            <person name="Xie J."/>
            <person name="Shen N."/>
        </authorList>
    </citation>
    <scope>NUCLEOTIDE SEQUENCE [LARGE SCALE GENOMIC DNA]</scope>
    <source>
        <strain evidence="2 3">YIM65594</strain>
    </source>
</reference>
<name>A0ABU6FEX7_9ACTN</name>
<evidence type="ECO:0000313" key="2">
    <source>
        <dbReference type="EMBL" id="MEB8342595.1"/>
    </source>
</evidence>
<protein>
    <submittedName>
        <fullName evidence="2">FxLYD domain-containing protein</fullName>
    </submittedName>
</protein>
<accession>A0ABU6FEX7</accession>
<keyword evidence="3" id="KW-1185">Reference proteome</keyword>